<evidence type="ECO:0000256" key="1">
    <source>
        <dbReference type="SAM" id="MobiDB-lite"/>
    </source>
</evidence>
<dbReference type="InterPro" id="IPR024630">
    <property type="entry name" value="Stc1"/>
</dbReference>
<feature type="compositionally biased region" description="Low complexity" evidence="1">
    <location>
        <begin position="278"/>
        <end position="291"/>
    </location>
</feature>
<comment type="caution">
    <text evidence="3">The sequence shown here is derived from an EMBL/GenBank/DDBJ whole genome shotgun (WGS) entry which is preliminary data.</text>
</comment>
<feature type="compositionally biased region" description="Low complexity" evidence="1">
    <location>
        <begin position="324"/>
        <end position="334"/>
    </location>
</feature>
<evidence type="ECO:0000259" key="2">
    <source>
        <dbReference type="Pfam" id="PF12898"/>
    </source>
</evidence>
<evidence type="ECO:0000313" key="4">
    <source>
        <dbReference type="Proteomes" id="UP000737391"/>
    </source>
</evidence>
<dbReference type="Proteomes" id="UP000737391">
    <property type="component" value="Unassembled WGS sequence"/>
</dbReference>
<proteinExistence type="predicted"/>
<feature type="compositionally biased region" description="Polar residues" evidence="1">
    <location>
        <begin position="400"/>
        <end position="428"/>
    </location>
</feature>
<dbReference type="EMBL" id="LUFC02000811">
    <property type="protein sequence ID" value="KAF4494100.1"/>
    <property type="molecule type" value="Genomic_DNA"/>
</dbReference>
<feature type="compositionally biased region" description="Polar residues" evidence="1">
    <location>
        <begin position="209"/>
        <end position="221"/>
    </location>
</feature>
<feature type="domain" description="Stc1" evidence="2">
    <location>
        <begin position="31"/>
        <end position="112"/>
    </location>
</feature>
<feature type="compositionally biased region" description="Basic and acidic residues" evidence="1">
    <location>
        <begin position="358"/>
        <end position="381"/>
    </location>
</feature>
<gene>
    <name evidence="3" type="ORF">FAGAP_9771</name>
</gene>
<organism evidence="3 4">
    <name type="scientific">Fusarium agapanthi</name>
    <dbReference type="NCBI Taxonomy" id="1803897"/>
    <lineage>
        <taxon>Eukaryota</taxon>
        <taxon>Fungi</taxon>
        <taxon>Dikarya</taxon>
        <taxon>Ascomycota</taxon>
        <taxon>Pezizomycotina</taxon>
        <taxon>Sordariomycetes</taxon>
        <taxon>Hypocreomycetidae</taxon>
        <taxon>Hypocreales</taxon>
        <taxon>Nectriaceae</taxon>
        <taxon>Fusarium</taxon>
        <taxon>Fusarium fujikuroi species complex</taxon>
    </lineage>
</organism>
<dbReference type="AlphaFoldDB" id="A0A9P5B207"/>
<keyword evidence="4" id="KW-1185">Reference proteome</keyword>
<sequence length="428" mass="47267">MSNNNQGGYKPKIDPYLVYLGAQVADLARFRCASGNEWKPWDMFSKAQQRNTRLLIDNGRKVDPENTGMICKEHSPTPVLEHECTACHRTLPYAAFSKAQRRVEDWRCLQCVAWDVVAEPSVTPMPKATGHISVEEEEIMSQGYLAPVEVAQFFDEDDLPGAPITSPESLGLDPNNEDDNKAFNEVVRGSSQAIHSSTTRTYASTTSSVAGDNMSTTSSRATLPPHLHKLLPERLASMSIDGGSVSSNPKVVLPQVSQKASDFPPHLRGLKIPQRIATSSTTTGSVSTATTLRKGKEEEAAARKITFNAWDPMGQRHTASKNPTVMSSSASEVSTTEESDQGAKLADGWDDIPPMKEVSTRREDRWANGKETRISQADLRRQQQAHFHASNKWQKKNERYFTQPNIVDQAEGSSGRQRSSHSTESQQV</sequence>
<protein>
    <recommendedName>
        <fullName evidence="2">Stc1 domain-containing protein</fullName>
    </recommendedName>
</protein>
<feature type="region of interest" description="Disordered" evidence="1">
    <location>
        <begin position="199"/>
        <end position="223"/>
    </location>
</feature>
<dbReference type="OrthoDB" id="3514033at2759"/>
<evidence type="ECO:0000313" key="3">
    <source>
        <dbReference type="EMBL" id="KAF4494100.1"/>
    </source>
</evidence>
<dbReference type="Pfam" id="PF12898">
    <property type="entry name" value="Stc1"/>
    <property type="match status" value="1"/>
</dbReference>
<accession>A0A9P5B207</accession>
<reference evidence="3" key="1">
    <citation type="submission" date="2020-01" db="EMBL/GenBank/DDBJ databases">
        <title>Identification and distribution of gene clusters putatively required for synthesis of sphingolipid metabolism inhibitors in phylogenetically diverse species of the filamentous fungus Fusarium.</title>
        <authorList>
            <person name="Kim H.-S."/>
            <person name="Busman M."/>
            <person name="Brown D.W."/>
            <person name="Divon H."/>
            <person name="Uhlig S."/>
            <person name="Proctor R.H."/>
        </authorList>
    </citation>
    <scope>NUCLEOTIDE SEQUENCE</scope>
    <source>
        <strain evidence="3">NRRL 31653</strain>
    </source>
</reference>
<name>A0A9P5B207_9HYPO</name>
<feature type="region of interest" description="Disordered" evidence="1">
    <location>
        <begin position="278"/>
        <end position="428"/>
    </location>
</feature>
<feature type="compositionally biased region" description="Low complexity" evidence="1">
    <location>
        <begin position="199"/>
        <end position="208"/>
    </location>
</feature>